<reference evidence="3" key="3">
    <citation type="journal article" date="2017" name="Nature">
        <title>Genome sequence of the progenitor of the wheat D genome Aegilops tauschii.</title>
        <authorList>
            <person name="Luo M.C."/>
            <person name="Gu Y.Q."/>
            <person name="Puiu D."/>
            <person name="Wang H."/>
            <person name="Twardziok S.O."/>
            <person name="Deal K.R."/>
            <person name="Huo N."/>
            <person name="Zhu T."/>
            <person name="Wang L."/>
            <person name="Wang Y."/>
            <person name="McGuire P.E."/>
            <person name="Liu S."/>
            <person name="Long H."/>
            <person name="Ramasamy R.K."/>
            <person name="Rodriguez J.C."/>
            <person name="Van S.L."/>
            <person name="Yuan L."/>
            <person name="Wang Z."/>
            <person name="Xia Z."/>
            <person name="Xiao L."/>
            <person name="Anderson O.D."/>
            <person name="Ouyang S."/>
            <person name="Liang Y."/>
            <person name="Zimin A.V."/>
            <person name="Pertea G."/>
            <person name="Qi P."/>
            <person name="Bennetzen J.L."/>
            <person name="Dai X."/>
            <person name="Dawson M.W."/>
            <person name="Muller H.G."/>
            <person name="Kugler K."/>
            <person name="Rivarola-Duarte L."/>
            <person name="Spannagl M."/>
            <person name="Mayer K.F.X."/>
            <person name="Lu F.H."/>
            <person name="Bevan M.W."/>
            <person name="Leroy P."/>
            <person name="Li P."/>
            <person name="You F.M."/>
            <person name="Sun Q."/>
            <person name="Liu Z."/>
            <person name="Lyons E."/>
            <person name="Wicker T."/>
            <person name="Salzberg S.L."/>
            <person name="Devos K.M."/>
            <person name="Dvorak J."/>
        </authorList>
    </citation>
    <scope>NUCLEOTIDE SEQUENCE [LARGE SCALE GENOMIC DNA]</scope>
    <source>
        <strain evidence="3">cv. AL8/78</strain>
    </source>
</reference>
<keyword evidence="1 2" id="KW-0732">Signal</keyword>
<organism evidence="3 4">
    <name type="scientific">Aegilops tauschii subsp. strangulata</name>
    <name type="common">Goatgrass</name>
    <dbReference type="NCBI Taxonomy" id="200361"/>
    <lineage>
        <taxon>Eukaryota</taxon>
        <taxon>Viridiplantae</taxon>
        <taxon>Streptophyta</taxon>
        <taxon>Embryophyta</taxon>
        <taxon>Tracheophyta</taxon>
        <taxon>Spermatophyta</taxon>
        <taxon>Magnoliopsida</taxon>
        <taxon>Liliopsida</taxon>
        <taxon>Poales</taxon>
        <taxon>Poaceae</taxon>
        <taxon>BOP clade</taxon>
        <taxon>Pooideae</taxon>
        <taxon>Triticodae</taxon>
        <taxon>Triticeae</taxon>
        <taxon>Triticinae</taxon>
        <taxon>Aegilops</taxon>
    </lineage>
</organism>
<dbReference type="Proteomes" id="UP000015105">
    <property type="component" value="Chromosome 3D"/>
</dbReference>
<feature type="signal peptide" evidence="2">
    <location>
        <begin position="1"/>
        <end position="24"/>
    </location>
</feature>
<evidence type="ECO:0000256" key="2">
    <source>
        <dbReference type="SAM" id="SignalP"/>
    </source>
</evidence>
<reference evidence="4" key="2">
    <citation type="journal article" date="2017" name="Nat. Plants">
        <title>The Aegilops tauschii genome reveals multiple impacts of transposons.</title>
        <authorList>
            <person name="Zhao G."/>
            <person name="Zou C."/>
            <person name="Li K."/>
            <person name="Wang K."/>
            <person name="Li T."/>
            <person name="Gao L."/>
            <person name="Zhang X."/>
            <person name="Wang H."/>
            <person name="Yang Z."/>
            <person name="Liu X."/>
            <person name="Jiang W."/>
            <person name="Mao L."/>
            <person name="Kong X."/>
            <person name="Jiao Y."/>
            <person name="Jia J."/>
        </authorList>
    </citation>
    <scope>NUCLEOTIDE SEQUENCE [LARGE SCALE GENOMIC DNA]</scope>
    <source>
        <strain evidence="4">cv. AL8/78</strain>
    </source>
</reference>
<evidence type="ECO:0000313" key="3">
    <source>
        <dbReference type="EnsemblPlants" id="AET3Gv20205000.13"/>
    </source>
</evidence>
<dbReference type="PANTHER" id="PTHR47988">
    <property type="entry name" value="SOMATIC EMBRYOGENESIS RECEPTOR KINASE 1"/>
    <property type="match status" value="1"/>
</dbReference>
<dbReference type="SUPFAM" id="SSF52058">
    <property type="entry name" value="L domain-like"/>
    <property type="match status" value="1"/>
</dbReference>
<keyword evidence="4" id="KW-1185">Reference proteome</keyword>
<name>A0A453E3C6_AEGTS</name>
<dbReference type="InterPro" id="IPR001611">
    <property type="entry name" value="Leu-rich_rpt"/>
</dbReference>
<dbReference type="EnsemblPlants" id="AET3Gv20205000.13">
    <property type="protein sequence ID" value="AET3Gv20205000.13"/>
    <property type="gene ID" value="AET3Gv20205000"/>
</dbReference>
<reference evidence="4" key="1">
    <citation type="journal article" date="2014" name="Science">
        <title>Ancient hybridizations among the ancestral genomes of bread wheat.</title>
        <authorList>
            <consortium name="International Wheat Genome Sequencing Consortium,"/>
            <person name="Marcussen T."/>
            <person name="Sandve S.R."/>
            <person name="Heier L."/>
            <person name="Spannagl M."/>
            <person name="Pfeifer M."/>
            <person name="Jakobsen K.S."/>
            <person name="Wulff B.B."/>
            <person name="Steuernagel B."/>
            <person name="Mayer K.F."/>
            <person name="Olsen O.A."/>
        </authorList>
    </citation>
    <scope>NUCLEOTIDE SEQUENCE [LARGE SCALE GENOMIC DNA]</scope>
    <source>
        <strain evidence="4">cv. AL8/78</strain>
    </source>
</reference>
<sequence>MNNDHSSSCCVLLLRWMFCRRLSSQSLSGTLSGDIQSLSELQYLDLSYNKDLGGSLPSSIGSLSNLQNLILVGCSFAGEIPKEIGQLSKLIFL</sequence>
<dbReference type="Pfam" id="PF00560">
    <property type="entry name" value="LRR_1"/>
    <property type="match status" value="2"/>
</dbReference>
<evidence type="ECO:0000256" key="1">
    <source>
        <dbReference type="ARBA" id="ARBA00022729"/>
    </source>
</evidence>
<accession>A0A453E3C6</accession>
<reference evidence="3" key="5">
    <citation type="journal article" date="2021" name="G3 (Bethesda)">
        <title>Aegilops tauschii genome assembly Aet v5.0 features greater sequence contiguity and improved annotation.</title>
        <authorList>
            <person name="Wang L."/>
            <person name="Zhu T."/>
            <person name="Rodriguez J.C."/>
            <person name="Deal K.R."/>
            <person name="Dubcovsky J."/>
            <person name="McGuire P.E."/>
            <person name="Lux T."/>
            <person name="Spannagl M."/>
            <person name="Mayer K.F.X."/>
            <person name="Baldrich P."/>
            <person name="Meyers B.C."/>
            <person name="Huo N."/>
            <person name="Gu Y.Q."/>
            <person name="Zhou H."/>
            <person name="Devos K.M."/>
            <person name="Bennetzen J.L."/>
            <person name="Unver T."/>
            <person name="Budak H."/>
            <person name="Gulick P.J."/>
            <person name="Galiba G."/>
            <person name="Kalapos B."/>
            <person name="Nelson D.R."/>
            <person name="Li P."/>
            <person name="You F.M."/>
            <person name="Luo M.C."/>
            <person name="Dvorak J."/>
        </authorList>
    </citation>
    <scope>NUCLEOTIDE SEQUENCE [LARGE SCALE GENOMIC DNA]</scope>
    <source>
        <strain evidence="3">cv. AL8/78</strain>
    </source>
</reference>
<dbReference type="Gramene" id="AET3Gv20205000.13">
    <property type="protein sequence ID" value="AET3Gv20205000.13"/>
    <property type="gene ID" value="AET3Gv20205000"/>
</dbReference>
<evidence type="ECO:0000313" key="4">
    <source>
        <dbReference type="Proteomes" id="UP000015105"/>
    </source>
</evidence>
<proteinExistence type="predicted"/>
<dbReference type="AlphaFoldDB" id="A0A453E3C6"/>
<dbReference type="InterPro" id="IPR032675">
    <property type="entry name" value="LRR_dom_sf"/>
</dbReference>
<reference evidence="3" key="4">
    <citation type="submission" date="2019-03" db="UniProtKB">
        <authorList>
            <consortium name="EnsemblPlants"/>
        </authorList>
    </citation>
    <scope>IDENTIFICATION</scope>
</reference>
<protein>
    <submittedName>
        <fullName evidence="3">Uncharacterized protein</fullName>
    </submittedName>
</protein>
<dbReference type="Gene3D" id="3.80.10.10">
    <property type="entry name" value="Ribonuclease Inhibitor"/>
    <property type="match status" value="1"/>
</dbReference>
<feature type="chain" id="PRO_5019470563" evidence="2">
    <location>
        <begin position="25"/>
        <end position="93"/>
    </location>
</feature>